<name>A0A9P3G3I4_9APHY</name>
<evidence type="ECO:0000313" key="3">
    <source>
        <dbReference type="Proteomes" id="UP000703269"/>
    </source>
</evidence>
<organism evidence="2 3">
    <name type="scientific">Phanerochaete sordida</name>
    <dbReference type="NCBI Taxonomy" id="48140"/>
    <lineage>
        <taxon>Eukaryota</taxon>
        <taxon>Fungi</taxon>
        <taxon>Dikarya</taxon>
        <taxon>Basidiomycota</taxon>
        <taxon>Agaricomycotina</taxon>
        <taxon>Agaricomycetes</taxon>
        <taxon>Polyporales</taxon>
        <taxon>Phanerochaetaceae</taxon>
        <taxon>Phanerochaete</taxon>
    </lineage>
</organism>
<protein>
    <submittedName>
        <fullName evidence="2">F-box protein</fullName>
    </submittedName>
</protein>
<dbReference type="AlphaFoldDB" id="A0A9P3G3I4"/>
<evidence type="ECO:0000313" key="2">
    <source>
        <dbReference type="EMBL" id="GJE88443.1"/>
    </source>
</evidence>
<feature type="domain" description="F-box" evidence="1">
    <location>
        <begin position="4"/>
        <end position="60"/>
    </location>
</feature>
<accession>A0A9P3G3I4</accession>
<dbReference type="Proteomes" id="UP000703269">
    <property type="component" value="Unassembled WGS sequence"/>
</dbReference>
<dbReference type="OrthoDB" id="3140657at2759"/>
<comment type="caution">
    <text evidence="2">The sequence shown here is derived from an EMBL/GenBank/DDBJ whole genome shotgun (WGS) entry which is preliminary data.</text>
</comment>
<evidence type="ECO:0000259" key="1">
    <source>
        <dbReference type="Pfam" id="PF12937"/>
    </source>
</evidence>
<gene>
    <name evidence="2" type="ORF">PsYK624_045260</name>
</gene>
<reference evidence="2 3" key="1">
    <citation type="submission" date="2021-08" db="EMBL/GenBank/DDBJ databases">
        <title>Draft Genome Sequence of Phanerochaete sordida strain YK-624.</title>
        <authorList>
            <person name="Mori T."/>
            <person name="Dohra H."/>
            <person name="Suzuki T."/>
            <person name="Kawagishi H."/>
            <person name="Hirai H."/>
        </authorList>
    </citation>
    <scope>NUCLEOTIDE SEQUENCE [LARGE SCALE GENOMIC DNA]</scope>
    <source>
        <strain evidence="2 3">YK-624</strain>
    </source>
</reference>
<proteinExistence type="predicted"/>
<dbReference type="EMBL" id="BPQB01000009">
    <property type="protein sequence ID" value="GJE88443.1"/>
    <property type="molecule type" value="Genomic_DNA"/>
</dbReference>
<sequence>MAVPDLPPELVTLILEDLYEPPPSTPPDEPSDKSNLRACRLVCRSWATLAAEQLFRAIYVSFCPSVEDAWQMVDGLYPPLRGRWMRDHHGKKWPLKTLEGFREFFASRDDLRSHVRWVLLRGYTSDAWDADKREVSAQLFVEIVNMLPRLHVLHLTNVSISNSALIAGHEPYRVARTLGHLTIRYPYEPWANTQLARLLRRFAAVDELQLPFDAFGEDGGEELVAAQAAPLAVRVLRVAGHDGSFLRDLRPLLDLGKLRKLSMCDPPTRETFAATQNFIYASSALEHLCYTFSLATLMYHPDIVTVPDLSRSTSLKSANFGIARPIDGFSDSPDSDLIGALATLLKNARFESLGAYKLVLRIRRKSMRSLQDGSKISPLNGTLDDMRRRWNALKEIWIMCEKEEDEHARTSIAGQVRFLLPQPSMNCVLRVLFAQQPMELPPIADLIVTRL</sequence>
<dbReference type="InterPro" id="IPR001810">
    <property type="entry name" value="F-box_dom"/>
</dbReference>
<dbReference type="Pfam" id="PF12937">
    <property type="entry name" value="F-box-like"/>
    <property type="match status" value="1"/>
</dbReference>
<keyword evidence="3" id="KW-1185">Reference proteome</keyword>